<evidence type="ECO:0000313" key="5">
    <source>
        <dbReference type="Proteomes" id="UP000694557"/>
    </source>
</evidence>
<dbReference type="InterPro" id="IPR032446">
    <property type="entry name" value="SCAPER_N"/>
</dbReference>
<keyword evidence="5" id="KW-1185">Reference proteome</keyword>
<dbReference type="InterPro" id="IPR003604">
    <property type="entry name" value="Matrin/U1-like-C_Znf_C2H2"/>
</dbReference>
<feature type="region of interest" description="Disordered" evidence="2">
    <location>
        <begin position="238"/>
        <end position="278"/>
    </location>
</feature>
<accession>A0A8C7KVC1</accession>
<dbReference type="GO" id="GO:0003676">
    <property type="term" value="F:nucleic acid binding"/>
    <property type="evidence" value="ECO:0007669"/>
    <property type="project" value="InterPro"/>
</dbReference>
<dbReference type="Gene3D" id="3.30.160.60">
    <property type="entry name" value="Classic Zinc Finger"/>
    <property type="match status" value="1"/>
</dbReference>
<proteinExistence type="predicted"/>
<dbReference type="GO" id="GO:0008270">
    <property type="term" value="F:zinc ion binding"/>
    <property type="evidence" value="ECO:0007669"/>
    <property type="project" value="InterPro"/>
</dbReference>
<feature type="compositionally biased region" description="Basic residues" evidence="2">
    <location>
        <begin position="55"/>
        <end position="64"/>
    </location>
</feature>
<dbReference type="SUPFAM" id="SSF57667">
    <property type="entry name" value="beta-beta-alpha zinc fingers"/>
    <property type="match status" value="1"/>
</dbReference>
<feature type="region of interest" description="Disordered" evidence="2">
    <location>
        <begin position="662"/>
        <end position="697"/>
    </location>
</feature>
<feature type="domain" description="C2H2-type" evidence="3">
    <location>
        <begin position="707"/>
        <end position="729"/>
    </location>
</feature>
<evidence type="ECO:0000259" key="3">
    <source>
        <dbReference type="PROSITE" id="PS00028"/>
    </source>
</evidence>
<sequence>HNITCWCEEPHCASFQRSNSHDKVRKIVAEEGRAARNLIAWSVPLENKEEEGKSKTHTNTHLRNQRINSGLHRNKKQNAGLDSKSTAGALLEKGAEKSPSKARQPRKVDLRARYWAFLFDNLRRAVDEIYVTCESDQSVVECKEVLMMLDNYVRDFKALIDWIQLQEKLEKTDAQNRPTSLAWEVRKMSPGRHVLPSPSSDRMVPSPSARRALNFGGPPPTLAVARLSHTGPSWAERVKSSQSLPVPSQPNTCPVEKPGKKDSEGWETVQRGRPARPRSAIIVAKVSPVLAHISPNDDSNKKNQQLLGRSCPLDKDTGHCEQTIPEEPVPLEETPQSMAEVLAKKEELADRLEKANEEAIASAIAEEEQLTREIQAENNDLETDNESDFSASIGSGGGLNMDWSDMLADYDAREPWRQSTSWGDIVEEEPSRPPGHGIHMHEKLSSPSRKRTIAESKKKHEEKQLKAQQLREKLRDEKTHKLQKLLEREKEVRKWKEELLDQRRRMMEEKLLHAEFKRELQLQAIVKKAQEEEAKVNEIAFINTLEAQNKRHDVLAKLNEYEQRLNELQEERGRRQEEKQARDEAVQERKRALEAERQARVEELLMRRKEQDARIEQQKQEKERAREDAARERARDREERLAALSAAQQEAMEELQKKIQMKHDESSRRHMEQIEQRKEKAAELSSGRHANTDYAPKLTPYERTKQCSLCNVVITTEVHLYSHTKGKRHQQAVRDSSSIQGRELSDEEVEHLSLKKYIVDIVTDSTVSSESVKDGEERQKARKKAKKLRGRMNSRAKEYETSMEAKTQVPDSPYKAKLQRLVKDLVKQLQGQDSGQWANTRVSGLDRTLGEISRILEKQNNADQVAFQVASIVKYSSPPLQAHCLLILFIHIRVSLCAAVNIYFLACSRCHLNCSYVLFSNKVASLMDLLLHQLTLFVPDEDKSIFGRSVNKQVFEGLTTGLLQTSATILSLILPYVPECGRGDAPRILSPDTKTKTSPMEPFNTRAHDLISYVVNMGLIDKLYGCFLSVQGPVDESPKMSTFLHQATALLHAMCKLCFAVTGRSPSIFDNKRADPTGLTALLQSTDLVGVVHTLYCILLHSSSLPEPAAQSPQEPYAPGVIQVALTGLRFLNSFALLDLSAFQTVLGAEGLSLAFRHIVSSLLWYCSQLSSEELLQEVIICVGYFTVNHPDNQVIVQSGRQPSVLQKLCQLPFQYFSHPRLIKVLFPSLISACYNNPQNKVILQQEMSCVLLATFIQDCASSENHPDNRTQQADKVSQLLDYCELSNRFPRDQWDSALQFFLKKQED</sequence>
<feature type="region of interest" description="Disordered" evidence="2">
    <location>
        <begin position="292"/>
        <end position="318"/>
    </location>
</feature>
<evidence type="ECO:0000256" key="1">
    <source>
        <dbReference type="SAM" id="Coils"/>
    </source>
</evidence>
<dbReference type="InterPro" id="IPR013087">
    <property type="entry name" value="Znf_C2H2_type"/>
</dbReference>
<feature type="coiled-coil region" evidence="1">
    <location>
        <begin position="338"/>
        <end position="387"/>
    </location>
</feature>
<dbReference type="PANTHER" id="PTHR31434:SF2">
    <property type="entry name" value="S PHASE CYCLIN A-ASSOCIATED PROTEIN IN THE ENDOPLASMIC RETICULUM"/>
    <property type="match status" value="1"/>
</dbReference>
<feature type="region of interest" description="Disordered" evidence="2">
    <location>
        <begin position="768"/>
        <end position="808"/>
    </location>
</feature>
<dbReference type="FunFam" id="3.30.160.60:FF:000680">
    <property type="entry name" value="S phase cyclin A-associated protein in the endoplasmic reticulum"/>
    <property type="match status" value="1"/>
</dbReference>
<keyword evidence="1" id="KW-0175">Coiled coil</keyword>
<feature type="region of interest" description="Disordered" evidence="2">
    <location>
        <begin position="609"/>
        <end position="640"/>
    </location>
</feature>
<dbReference type="InterPro" id="IPR036236">
    <property type="entry name" value="Znf_C2H2_sf"/>
</dbReference>
<reference evidence="4" key="2">
    <citation type="submission" date="2025-09" db="UniProtKB">
        <authorList>
            <consortium name="Ensembl"/>
        </authorList>
    </citation>
    <scope>IDENTIFICATION</scope>
</reference>
<dbReference type="Proteomes" id="UP000694557">
    <property type="component" value="Unassembled WGS sequence"/>
</dbReference>
<feature type="compositionally biased region" description="Polar residues" evidence="2">
    <location>
        <begin position="240"/>
        <end position="252"/>
    </location>
</feature>
<evidence type="ECO:0000313" key="4">
    <source>
        <dbReference type="Ensembl" id="ENSOKIP00005108746.1"/>
    </source>
</evidence>
<dbReference type="SMART" id="SM00451">
    <property type="entry name" value="ZnF_U1"/>
    <property type="match status" value="1"/>
</dbReference>
<feature type="compositionally biased region" description="Basic and acidic residues" evidence="2">
    <location>
        <begin position="662"/>
        <end position="682"/>
    </location>
</feature>
<feature type="region of interest" description="Disordered" evidence="2">
    <location>
        <begin position="429"/>
        <end position="460"/>
    </location>
</feature>
<protein>
    <submittedName>
        <fullName evidence="4">S-phase cyclin A-associated protein in the ER</fullName>
    </submittedName>
</protein>
<feature type="region of interest" description="Disordered" evidence="2">
    <location>
        <begin position="48"/>
        <end position="83"/>
    </location>
</feature>
<organism evidence="4 5">
    <name type="scientific">Oncorhynchus kisutch</name>
    <name type="common">Coho salmon</name>
    <name type="synonym">Salmo kisutch</name>
    <dbReference type="NCBI Taxonomy" id="8019"/>
    <lineage>
        <taxon>Eukaryota</taxon>
        <taxon>Metazoa</taxon>
        <taxon>Chordata</taxon>
        <taxon>Craniata</taxon>
        <taxon>Vertebrata</taxon>
        <taxon>Euteleostomi</taxon>
        <taxon>Actinopterygii</taxon>
        <taxon>Neopterygii</taxon>
        <taxon>Teleostei</taxon>
        <taxon>Protacanthopterygii</taxon>
        <taxon>Salmoniformes</taxon>
        <taxon>Salmonidae</taxon>
        <taxon>Salmoninae</taxon>
        <taxon>Oncorhynchus</taxon>
    </lineage>
</organism>
<dbReference type="GeneTree" id="ENSGT00390000011159"/>
<dbReference type="PANTHER" id="PTHR31434">
    <property type="entry name" value="S PHASE CYCLIN A-ASSOCIATED PROTEIN IN THE ENDOPLASMIC RETICULUM"/>
    <property type="match status" value="1"/>
</dbReference>
<reference evidence="4" key="1">
    <citation type="submission" date="2025-08" db="UniProtKB">
        <authorList>
            <consortium name="Ensembl"/>
        </authorList>
    </citation>
    <scope>IDENTIFICATION</scope>
</reference>
<evidence type="ECO:0000256" key="2">
    <source>
        <dbReference type="SAM" id="MobiDB-lite"/>
    </source>
</evidence>
<name>A0A8C7KVC1_ONCKI</name>
<gene>
    <name evidence="4" type="primary">SCAPER</name>
    <name evidence="4" type="synonym">scaper</name>
</gene>
<dbReference type="Pfam" id="PF16501">
    <property type="entry name" value="SCAPER_N"/>
    <property type="match status" value="1"/>
</dbReference>
<dbReference type="PROSITE" id="PS00028">
    <property type="entry name" value="ZINC_FINGER_C2H2_1"/>
    <property type="match status" value="1"/>
</dbReference>
<feature type="compositionally biased region" description="Basic residues" evidence="2">
    <location>
        <begin position="780"/>
        <end position="794"/>
    </location>
</feature>
<dbReference type="Ensembl" id="ENSOKIT00005116518.1">
    <property type="protein sequence ID" value="ENSOKIP00005108746.1"/>
    <property type="gene ID" value="ENSOKIG00005047583.1"/>
</dbReference>